<dbReference type="AlphaFoldDB" id="A0A235BU54"/>
<organism evidence="1 2">
    <name type="scientific">candidate division WOR-3 bacterium JGI_Cruoil_03_51_56</name>
    <dbReference type="NCBI Taxonomy" id="1973747"/>
    <lineage>
        <taxon>Bacteria</taxon>
        <taxon>Bacteria division WOR-3</taxon>
    </lineage>
</organism>
<evidence type="ECO:0000313" key="2">
    <source>
        <dbReference type="Proteomes" id="UP000215559"/>
    </source>
</evidence>
<sequence>MPLTEQIQNWMRYPNALGSESQAGVLVGQVNQHLALETPPEVRNALRVLSLRSLLRDAFKELAGPHEARARGNTSTDSATFHDLTDAVLACAGLSQSEAIAVVTQFFEANLERL</sequence>
<dbReference type="EMBL" id="NOZP01000113">
    <property type="protein sequence ID" value="OYD15287.1"/>
    <property type="molecule type" value="Genomic_DNA"/>
</dbReference>
<evidence type="ECO:0000313" key="1">
    <source>
        <dbReference type="EMBL" id="OYD15287.1"/>
    </source>
</evidence>
<gene>
    <name evidence="1" type="ORF">CH330_06040</name>
</gene>
<comment type="caution">
    <text evidence="1">The sequence shown here is derived from an EMBL/GenBank/DDBJ whole genome shotgun (WGS) entry which is preliminary data.</text>
</comment>
<reference evidence="1 2" key="1">
    <citation type="submission" date="2017-07" db="EMBL/GenBank/DDBJ databases">
        <title>Recovery of genomes from metagenomes via a dereplication, aggregation, and scoring strategy.</title>
        <authorList>
            <person name="Sieber C.M."/>
            <person name="Probst A.J."/>
            <person name="Sharrar A."/>
            <person name="Thomas B.C."/>
            <person name="Hess M."/>
            <person name="Tringe S.G."/>
            <person name="Banfield J.F."/>
        </authorList>
    </citation>
    <scope>NUCLEOTIDE SEQUENCE [LARGE SCALE GENOMIC DNA]</scope>
    <source>
        <strain evidence="1">JGI_Cruoil_03_51_56</strain>
    </source>
</reference>
<name>A0A235BU54_UNCW3</name>
<proteinExistence type="predicted"/>
<dbReference type="Proteomes" id="UP000215559">
    <property type="component" value="Unassembled WGS sequence"/>
</dbReference>
<protein>
    <submittedName>
        <fullName evidence="1">Uncharacterized protein</fullName>
    </submittedName>
</protein>
<accession>A0A235BU54</accession>